<proteinExistence type="predicted"/>
<organism evidence="3 4">
    <name type="scientific">Dissostichus eleginoides</name>
    <name type="common">Patagonian toothfish</name>
    <name type="synonym">Dissostichus amissus</name>
    <dbReference type="NCBI Taxonomy" id="100907"/>
    <lineage>
        <taxon>Eukaryota</taxon>
        <taxon>Metazoa</taxon>
        <taxon>Chordata</taxon>
        <taxon>Craniata</taxon>
        <taxon>Vertebrata</taxon>
        <taxon>Euteleostomi</taxon>
        <taxon>Actinopterygii</taxon>
        <taxon>Neopterygii</taxon>
        <taxon>Teleostei</taxon>
        <taxon>Neoteleostei</taxon>
        <taxon>Acanthomorphata</taxon>
        <taxon>Eupercaria</taxon>
        <taxon>Perciformes</taxon>
        <taxon>Notothenioidei</taxon>
        <taxon>Nototheniidae</taxon>
        <taxon>Dissostichus</taxon>
    </lineage>
</organism>
<comment type="caution">
    <text evidence="3">The sequence shown here is derived from an EMBL/GenBank/DDBJ whole genome shotgun (WGS) entry which is preliminary data.</text>
</comment>
<keyword evidence="4" id="KW-1185">Reference proteome</keyword>
<evidence type="ECO:0000256" key="1">
    <source>
        <dbReference type="SAM" id="MobiDB-lite"/>
    </source>
</evidence>
<dbReference type="EMBL" id="JASDAP010000006">
    <property type="protein sequence ID" value="KAK1902008.1"/>
    <property type="molecule type" value="Genomic_DNA"/>
</dbReference>
<feature type="compositionally biased region" description="Acidic residues" evidence="1">
    <location>
        <begin position="1279"/>
        <end position="1293"/>
    </location>
</feature>
<evidence type="ECO:0000313" key="4">
    <source>
        <dbReference type="Proteomes" id="UP001228049"/>
    </source>
</evidence>
<feature type="region of interest" description="Disordered" evidence="1">
    <location>
        <begin position="326"/>
        <end position="347"/>
    </location>
</feature>
<dbReference type="PANTHER" id="PTHR47018">
    <property type="entry name" value="CXC DOMAIN-CONTAINING PROTEIN-RELATED"/>
    <property type="match status" value="1"/>
</dbReference>
<dbReference type="Proteomes" id="UP001228049">
    <property type="component" value="Unassembled WGS sequence"/>
</dbReference>
<evidence type="ECO:0000313" key="3">
    <source>
        <dbReference type="EMBL" id="KAK1904490.1"/>
    </source>
</evidence>
<feature type="compositionally biased region" description="Polar residues" evidence="1">
    <location>
        <begin position="337"/>
        <end position="347"/>
    </location>
</feature>
<feature type="region of interest" description="Disordered" evidence="1">
    <location>
        <begin position="1264"/>
        <end position="1321"/>
    </location>
</feature>
<protein>
    <submittedName>
        <fullName evidence="3">U3 small nucleolar RNA-associated protein 10</fullName>
    </submittedName>
</protein>
<accession>A0AAD9FMR2</accession>
<reference evidence="3" key="1">
    <citation type="submission" date="2023-04" db="EMBL/GenBank/DDBJ databases">
        <title>Chromosome-level genome of Chaenocephalus aceratus.</title>
        <authorList>
            <person name="Park H."/>
        </authorList>
    </citation>
    <scope>NUCLEOTIDE SEQUENCE</scope>
    <source>
        <strain evidence="3">DE</strain>
        <tissue evidence="3">Muscle</tissue>
    </source>
</reference>
<name>A0AAD9FMR2_DISEL</name>
<sequence length="1321" mass="148896">MSEDDKLPHMHNVTLREAQTIFFDNIRTVIFDEHELRSLQSLLRDYSSIVSRYGFPTSGVKSSYIKDILTREFKDKIGFHSRPQRNQSDLVYDTSGSGSYVEAAISSIGVSSEQLVQNVAARLRDDVKSIKLVPWPPRVEELEEEEELPPLVLQLLSALQGKHGVDLSPSTLSLTSLITQYIIKRPTTTAINATVTLHGLTRSKELVDSYYKLGMGISYPNVLLLRDVWTMHDLERCSVCPAEIAEGEPSISIIDNDDFRNDTLTGGGTSHRCNWMFLQREERLVHKHEANTQDEQPRIKHAKTVSDVLTEKASEMQTVMPYRTVKRGEPPIRPKPTTVSSSTEPQRQRSIIHALARADVNGDRPVAAEQNIPSYNGFHAGLNMWQDKSKAYFHTSYNQPPDKSVVKDVMDKLVTIIATKHMPFAFLVGDHPVYVLITLLKAENPSKFSAIVPFLGPFHTQCVMMSAIYKRYKGSELGEVLVAAGVIADGSVDRALKGKHYKRGLRCLRLMYEALMCQLMKENLGPDLADETRENLDILRDTSQSEESRADAHVALENDADLKSLVTNMFTHVEASDMANYWRDFLSMTDALMQNVHAVHICNWDEYVSSLRAMLPWMVAYDNNRYGKWLPDFWAMLTALPADQVAFLRTDFTQSITGNPYSNMAWDMWIECTMNKGSKMKSGWLSILQNEKQLLVHSRNVNNVAQIRAAHNALANRKKTKRKHTECGPKRMREDEQCVQDLVECMHEFDTFPFDTASTTLRTLQSAMPASDELVADFNSAHAAGEKKLTHFLEERVFNKNTSLHAPVPLCKRLTFAKALSKEKPSDELKAKAAEMERSALKAMINLVEGSQLVNLPELLEHRIVEECVPLFNSNGTFRKTQKSMLVQKLSLESVDLQESYIALVDMGMIWRMATPSAEDRRTQDGNPYKWSDYVHKLSSIILARHHNAHRIICVNDPYDTAYSTKDDERDLRVQGNTHVPNTYMKLGDAFPTARMFKTLLCSSSNKGRLQKMICSYLTDLAQSVDVEIVYSVGSHCTNLSTQQPMQNYSFDQSEADTVLFSTYVVLRESGYSGPVVIDATDTDVYVAAALISQQLPGMLCIKRKQETVRCCDMTTDMMADCIVQLHCMTGCDANSGFYGKGKKSVYDQVAKSPVARQQLSRCGDNLALTEEVLEQLFAFTRSIIYGDNKSKTMAEARAAKWRTIKKKSFIRLPPDADSLRQHCLRANYLAYLVRHPSLKHHPSPIGHGWELVGGCCRPVRHTRPALPMHLPAPRPTEEGQEDEEDESDDDDENRVAAVQRGDSSESEDSECSEAGCSDSD</sequence>
<dbReference type="PANTHER" id="PTHR47018:SF3">
    <property type="entry name" value="MYCBP-ASSOCIATED PROTEIN"/>
    <property type="match status" value="1"/>
</dbReference>
<gene>
    <name evidence="2" type="ORF">KUDE01_004972</name>
    <name evidence="3" type="ORF">KUDE01_011672</name>
</gene>
<dbReference type="EMBL" id="JASDAP010000004">
    <property type="protein sequence ID" value="KAK1904490.1"/>
    <property type="molecule type" value="Genomic_DNA"/>
</dbReference>
<evidence type="ECO:0000313" key="2">
    <source>
        <dbReference type="EMBL" id="KAK1902008.1"/>
    </source>
</evidence>